<evidence type="ECO:0000313" key="1">
    <source>
        <dbReference type="EMBL" id="MFD2514096.1"/>
    </source>
</evidence>
<evidence type="ECO:0000313" key="2">
    <source>
        <dbReference type="Proteomes" id="UP001597544"/>
    </source>
</evidence>
<reference evidence="2" key="1">
    <citation type="journal article" date="2019" name="Int. J. Syst. Evol. Microbiol.">
        <title>The Global Catalogue of Microorganisms (GCM) 10K type strain sequencing project: providing services to taxonomists for standard genome sequencing and annotation.</title>
        <authorList>
            <consortium name="The Broad Institute Genomics Platform"/>
            <consortium name="The Broad Institute Genome Sequencing Center for Infectious Disease"/>
            <person name="Wu L."/>
            <person name="Ma J."/>
        </authorList>
    </citation>
    <scope>NUCLEOTIDE SEQUENCE [LARGE SCALE GENOMIC DNA]</scope>
    <source>
        <strain evidence="2">KCTC 42498</strain>
    </source>
</reference>
<comment type="caution">
    <text evidence="1">The sequence shown here is derived from an EMBL/GenBank/DDBJ whole genome shotgun (WGS) entry which is preliminary data.</text>
</comment>
<organism evidence="1 2">
    <name type="scientific">Pontibacter locisalis</name>
    <dbReference type="NCBI Taxonomy" id="1719035"/>
    <lineage>
        <taxon>Bacteria</taxon>
        <taxon>Pseudomonadati</taxon>
        <taxon>Bacteroidota</taxon>
        <taxon>Cytophagia</taxon>
        <taxon>Cytophagales</taxon>
        <taxon>Hymenobacteraceae</taxon>
        <taxon>Pontibacter</taxon>
    </lineage>
</organism>
<proteinExistence type="predicted"/>
<protein>
    <recommendedName>
        <fullName evidence="3">SpoIIAA-like</fullName>
    </recommendedName>
</protein>
<dbReference type="RefSeq" id="WP_377505963.1">
    <property type="nucleotide sequence ID" value="NZ_JBHULU010000012.1"/>
</dbReference>
<keyword evidence="2" id="KW-1185">Reference proteome</keyword>
<name>A0ABW5IKI0_9BACT</name>
<dbReference type="EMBL" id="JBHULU010000012">
    <property type="protein sequence ID" value="MFD2514096.1"/>
    <property type="molecule type" value="Genomic_DNA"/>
</dbReference>
<dbReference type="Proteomes" id="UP001597544">
    <property type="component" value="Unassembled WGS sequence"/>
</dbReference>
<sequence>MIIHNGIITLDYDPAKDVLVTSLPDIREFASSEVSFCLGLIIESIRNFDIKYLLLDSSNSVVEVEDEAYKTITKSFALDLMSTRLKKLARVGTKDMKREEKSAKISEELRQEVNFPMEFGNFSTKEEAMEWLLQN</sequence>
<evidence type="ECO:0008006" key="3">
    <source>
        <dbReference type="Google" id="ProtNLM"/>
    </source>
</evidence>
<gene>
    <name evidence="1" type="ORF">ACFSRY_09485</name>
</gene>
<accession>A0ABW5IKI0</accession>